<gene>
    <name evidence="1" type="ORF">MSHO_44980</name>
</gene>
<organism evidence="1 2">
    <name type="scientific">Mycobacterium shottsii</name>
    <dbReference type="NCBI Taxonomy" id="133549"/>
    <lineage>
        <taxon>Bacteria</taxon>
        <taxon>Bacillati</taxon>
        <taxon>Actinomycetota</taxon>
        <taxon>Actinomycetes</taxon>
        <taxon>Mycobacteriales</taxon>
        <taxon>Mycobacteriaceae</taxon>
        <taxon>Mycobacterium</taxon>
        <taxon>Mycobacterium ulcerans group</taxon>
    </lineage>
</organism>
<protein>
    <submittedName>
        <fullName evidence="1">Uncharacterized protein</fullName>
    </submittedName>
</protein>
<accession>A0A7I7LIG4</accession>
<dbReference type="KEGG" id="msho:MSHO_44980"/>
<dbReference type="EMBL" id="AP022572">
    <property type="protein sequence ID" value="BBX59153.1"/>
    <property type="molecule type" value="Genomic_DNA"/>
</dbReference>
<proteinExistence type="predicted"/>
<dbReference type="Proteomes" id="UP000467164">
    <property type="component" value="Chromosome"/>
</dbReference>
<sequence length="74" mass="8021">MTVYANRIDPDEIVENGFAAFGGYAQEQRQQSLVVVQVDPQTVFGGVTVRAAQTLCFTTGFGCRLAQRDPNPGL</sequence>
<reference evidence="1 2" key="1">
    <citation type="journal article" date="2019" name="Emerg. Microbes Infect.">
        <title>Comprehensive subspecies identification of 175 nontuberculous mycobacteria species based on 7547 genomic profiles.</title>
        <authorList>
            <person name="Matsumoto Y."/>
            <person name="Kinjo T."/>
            <person name="Motooka D."/>
            <person name="Nabeya D."/>
            <person name="Jung N."/>
            <person name="Uechi K."/>
            <person name="Horii T."/>
            <person name="Iida T."/>
            <person name="Fujita J."/>
            <person name="Nakamura S."/>
        </authorList>
    </citation>
    <scope>NUCLEOTIDE SEQUENCE [LARGE SCALE GENOMIC DNA]</scope>
    <source>
        <strain evidence="1 2">JCM 12657</strain>
    </source>
</reference>
<evidence type="ECO:0000313" key="1">
    <source>
        <dbReference type="EMBL" id="BBX59153.1"/>
    </source>
</evidence>
<evidence type="ECO:0000313" key="2">
    <source>
        <dbReference type="Proteomes" id="UP000467164"/>
    </source>
</evidence>
<name>A0A7I7LIG4_9MYCO</name>
<keyword evidence="2" id="KW-1185">Reference proteome</keyword>
<dbReference type="AlphaFoldDB" id="A0A7I7LIG4"/>